<evidence type="ECO:0000313" key="2">
    <source>
        <dbReference type="EMBL" id="OGZ04461.1"/>
    </source>
</evidence>
<dbReference type="InterPro" id="IPR020103">
    <property type="entry name" value="PsdUridine_synth_cat_dom_sf"/>
</dbReference>
<dbReference type="AlphaFoldDB" id="A0A1G2CUU6"/>
<proteinExistence type="predicted"/>
<dbReference type="GO" id="GO:0140098">
    <property type="term" value="F:catalytic activity, acting on RNA"/>
    <property type="evidence" value="ECO:0007669"/>
    <property type="project" value="UniProtKB-ARBA"/>
</dbReference>
<dbReference type="PROSITE" id="PS01129">
    <property type="entry name" value="PSI_RLU"/>
    <property type="match status" value="1"/>
</dbReference>
<name>A0A1G2CUU6_9BACT</name>
<evidence type="ECO:0000313" key="3">
    <source>
        <dbReference type="Proteomes" id="UP000177246"/>
    </source>
</evidence>
<accession>A0A1G2CUU6</accession>
<dbReference type="Pfam" id="PF00849">
    <property type="entry name" value="PseudoU_synth_2"/>
    <property type="match status" value="1"/>
</dbReference>
<dbReference type="InterPro" id="IPR006224">
    <property type="entry name" value="PsdUridine_synth_RluA-like_CS"/>
</dbReference>
<sequence length="238" mass="26609">MILEPMSSTNFADSTLKIIYEDNNFIALNKPAGVLVHSVIGKKNEKTVVDFLTSHFPPIKKVGDDPENRPGIVHRLDRDTSGVIIAAKNQPTFLFLKSLFQNRLISKTYLAVVKGWPKEKIGLIDKPIGIKNGTTKRSTRSDKMKKEAITSFIVQKKFKKDGKEYSLLEVSPKTGRTHQIRVHLSSIGHPIVGDSLYGKKDKEKNLLLHAFSLKFTSPSGSKIIIESDPPSYFSDFIS</sequence>
<comment type="caution">
    <text evidence="2">The sequence shown here is derived from an EMBL/GenBank/DDBJ whole genome shotgun (WGS) entry which is preliminary data.</text>
</comment>
<reference evidence="2 3" key="1">
    <citation type="journal article" date="2016" name="Nat. Commun.">
        <title>Thousands of microbial genomes shed light on interconnected biogeochemical processes in an aquifer system.</title>
        <authorList>
            <person name="Anantharaman K."/>
            <person name="Brown C.T."/>
            <person name="Hug L.A."/>
            <person name="Sharon I."/>
            <person name="Castelle C.J."/>
            <person name="Probst A.J."/>
            <person name="Thomas B.C."/>
            <person name="Singh A."/>
            <person name="Wilkins M.J."/>
            <person name="Karaoz U."/>
            <person name="Brodie E.L."/>
            <person name="Williams K.H."/>
            <person name="Hubbard S.S."/>
            <person name="Banfield J.F."/>
        </authorList>
    </citation>
    <scope>NUCLEOTIDE SEQUENCE [LARGE SCALE GENOMIC DNA]</scope>
</reference>
<gene>
    <name evidence="2" type="ORF">A2430_01185</name>
</gene>
<dbReference type="PANTHER" id="PTHR21600:SF86">
    <property type="entry name" value="PSEUDOURIDINE SYNTHASE RSUA_RLUA-LIKE DOMAIN-CONTAINING PROTEIN"/>
    <property type="match status" value="1"/>
</dbReference>
<dbReference type="GO" id="GO:0009982">
    <property type="term" value="F:pseudouridine synthase activity"/>
    <property type="evidence" value="ECO:0007669"/>
    <property type="project" value="InterPro"/>
</dbReference>
<organism evidence="2 3">
    <name type="scientific">Candidatus Liptonbacteria bacterium RIFOXYC1_FULL_36_8</name>
    <dbReference type="NCBI Taxonomy" id="1798655"/>
    <lineage>
        <taxon>Bacteria</taxon>
        <taxon>Candidatus Liptoniibacteriota</taxon>
    </lineage>
</organism>
<evidence type="ECO:0000259" key="1">
    <source>
        <dbReference type="Pfam" id="PF00849"/>
    </source>
</evidence>
<dbReference type="EMBL" id="MHLF01000001">
    <property type="protein sequence ID" value="OGZ04461.1"/>
    <property type="molecule type" value="Genomic_DNA"/>
</dbReference>
<protein>
    <recommendedName>
        <fullName evidence="1">Pseudouridine synthase RsuA/RluA-like domain-containing protein</fullName>
    </recommendedName>
</protein>
<dbReference type="GO" id="GO:0003723">
    <property type="term" value="F:RNA binding"/>
    <property type="evidence" value="ECO:0007669"/>
    <property type="project" value="InterPro"/>
</dbReference>
<dbReference type="SUPFAM" id="SSF55120">
    <property type="entry name" value="Pseudouridine synthase"/>
    <property type="match status" value="1"/>
</dbReference>
<dbReference type="Gene3D" id="3.30.2350.10">
    <property type="entry name" value="Pseudouridine synthase"/>
    <property type="match status" value="1"/>
</dbReference>
<dbReference type="Proteomes" id="UP000177246">
    <property type="component" value="Unassembled WGS sequence"/>
</dbReference>
<dbReference type="PANTHER" id="PTHR21600">
    <property type="entry name" value="MITOCHONDRIAL RNA PSEUDOURIDINE SYNTHASE"/>
    <property type="match status" value="1"/>
</dbReference>
<dbReference type="GO" id="GO:0000455">
    <property type="term" value="P:enzyme-directed rRNA pseudouridine synthesis"/>
    <property type="evidence" value="ECO:0007669"/>
    <property type="project" value="TreeGrafter"/>
</dbReference>
<dbReference type="InterPro" id="IPR050188">
    <property type="entry name" value="RluA_PseudoU_synthase"/>
</dbReference>
<dbReference type="InterPro" id="IPR006145">
    <property type="entry name" value="PsdUridine_synth_RsuA/RluA"/>
</dbReference>
<feature type="domain" description="Pseudouridine synthase RsuA/RluA-like" evidence="1">
    <location>
        <begin position="24"/>
        <end position="186"/>
    </location>
</feature>
<dbReference type="CDD" id="cd02869">
    <property type="entry name" value="PseudoU_synth_RluA_like"/>
    <property type="match status" value="1"/>
</dbReference>